<dbReference type="GO" id="GO:0005634">
    <property type="term" value="C:nucleus"/>
    <property type="evidence" value="ECO:0007669"/>
    <property type="project" value="UniProtKB-SubCell"/>
</dbReference>
<evidence type="ECO:0000313" key="11">
    <source>
        <dbReference type="Proteomes" id="UP001567538"/>
    </source>
</evidence>
<evidence type="ECO:0000256" key="1">
    <source>
        <dbReference type="ARBA" id="ARBA00004123"/>
    </source>
</evidence>
<keyword evidence="3" id="KW-0238">DNA-binding</keyword>
<dbReference type="SUPFAM" id="SSF46689">
    <property type="entry name" value="Homeodomain-like"/>
    <property type="match status" value="1"/>
</dbReference>
<evidence type="ECO:0000256" key="4">
    <source>
        <dbReference type="ARBA" id="ARBA00023163"/>
    </source>
</evidence>
<protein>
    <submittedName>
        <fullName evidence="10">Transcription factor MYB1R1-like</fullName>
    </submittedName>
</protein>
<dbReference type="PROSITE" id="PS51294">
    <property type="entry name" value="HTH_MYB"/>
    <property type="match status" value="1"/>
</dbReference>
<feature type="domain" description="SANT" evidence="8">
    <location>
        <begin position="79"/>
        <end position="132"/>
    </location>
</feature>
<dbReference type="InterPro" id="IPR006447">
    <property type="entry name" value="Myb_dom_plants"/>
</dbReference>
<evidence type="ECO:0000256" key="3">
    <source>
        <dbReference type="ARBA" id="ARBA00023125"/>
    </source>
</evidence>
<proteinExistence type="predicted"/>
<dbReference type="FunFam" id="1.10.10.60:FF:000009">
    <property type="entry name" value="transcription factor MYB1R1"/>
    <property type="match status" value="1"/>
</dbReference>
<feature type="region of interest" description="Disordered" evidence="6">
    <location>
        <begin position="35"/>
        <end position="84"/>
    </location>
</feature>
<sequence length="259" mass="28139">MSLSEDSPSTAGEIVLLGVRVKVDSMRKAVSLNNLSEYDRLSNTSNPETAKERGGASGYASADDAAPQPLAGSGRAERKPATPWTEEEHKLFLIGLQKVGKGDWKGISMKYVKTRTPAQVASHAQKYFLRQTNLDGKRRRSSIFDTTTESVAAMPMEEARNRQQIPAKPVAQPASVPRPLTSNANVLSTMQLFLMTNAPVLSSMQGRNCQNFMSSAMFVHRLSRPPSSAMAVRKLNQQVPLESSSLALSCLATKTEIAS</sequence>
<dbReference type="Proteomes" id="UP001567538">
    <property type="component" value="Unassembled WGS sequence"/>
</dbReference>
<feature type="domain" description="HTH myb-type" evidence="9">
    <location>
        <begin position="76"/>
        <end position="132"/>
    </location>
</feature>
<evidence type="ECO:0000256" key="6">
    <source>
        <dbReference type="SAM" id="MobiDB-lite"/>
    </source>
</evidence>
<evidence type="ECO:0000259" key="9">
    <source>
        <dbReference type="PROSITE" id="PS51294"/>
    </source>
</evidence>
<comment type="subcellular location">
    <subcellularLocation>
        <location evidence="1">Nucleus</location>
    </subcellularLocation>
</comment>
<dbReference type="SMART" id="SM00717">
    <property type="entry name" value="SANT"/>
    <property type="match status" value="1"/>
</dbReference>
<dbReference type="InterPro" id="IPR017884">
    <property type="entry name" value="SANT_dom"/>
</dbReference>
<dbReference type="InterPro" id="IPR001005">
    <property type="entry name" value="SANT/Myb"/>
</dbReference>
<feature type="compositionally biased region" description="Basic and acidic residues" evidence="6">
    <location>
        <begin position="75"/>
        <end position="84"/>
    </location>
</feature>
<evidence type="ECO:0000256" key="2">
    <source>
        <dbReference type="ARBA" id="ARBA00023015"/>
    </source>
</evidence>
<reference evidence="10 11" key="1">
    <citation type="submission" date="2024-06" db="EMBL/GenBank/DDBJ databases">
        <title>A chromosome level genome sequence of Diviner's sage (Salvia divinorum).</title>
        <authorList>
            <person name="Ford S.A."/>
            <person name="Ro D.-K."/>
            <person name="Ness R.W."/>
            <person name="Phillips M.A."/>
        </authorList>
    </citation>
    <scope>NUCLEOTIDE SEQUENCE [LARGE SCALE GENOMIC DNA]</scope>
    <source>
        <strain evidence="10">SAF-2024a</strain>
        <tissue evidence="10">Leaf</tissue>
    </source>
</reference>
<evidence type="ECO:0000259" key="8">
    <source>
        <dbReference type="PROSITE" id="PS51293"/>
    </source>
</evidence>
<keyword evidence="5" id="KW-0539">Nucleus</keyword>
<keyword evidence="11" id="KW-1185">Reference proteome</keyword>
<feature type="domain" description="Myb-like" evidence="7">
    <location>
        <begin position="76"/>
        <end position="128"/>
    </location>
</feature>
<dbReference type="Gene3D" id="1.10.10.60">
    <property type="entry name" value="Homeodomain-like"/>
    <property type="match status" value="1"/>
</dbReference>
<dbReference type="PROSITE" id="PS50090">
    <property type="entry name" value="MYB_LIKE"/>
    <property type="match status" value="1"/>
</dbReference>
<dbReference type="InterPro" id="IPR009057">
    <property type="entry name" value="Homeodomain-like_sf"/>
</dbReference>
<dbReference type="PANTHER" id="PTHR44191:SF84">
    <property type="entry name" value="F25A4.19 PROTEIN"/>
    <property type="match status" value="1"/>
</dbReference>
<gene>
    <name evidence="10" type="ORF">AAHA92_14258</name>
</gene>
<dbReference type="EMBL" id="JBEAFC010000006">
    <property type="protein sequence ID" value="KAL1553602.1"/>
    <property type="molecule type" value="Genomic_DNA"/>
</dbReference>
<organism evidence="10 11">
    <name type="scientific">Salvia divinorum</name>
    <name type="common">Maria pastora</name>
    <name type="synonym">Diviner's sage</name>
    <dbReference type="NCBI Taxonomy" id="28513"/>
    <lineage>
        <taxon>Eukaryota</taxon>
        <taxon>Viridiplantae</taxon>
        <taxon>Streptophyta</taxon>
        <taxon>Embryophyta</taxon>
        <taxon>Tracheophyta</taxon>
        <taxon>Spermatophyta</taxon>
        <taxon>Magnoliopsida</taxon>
        <taxon>eudicotyledons</taxon>
        <taxon>Gunneridae</taxon>
        <taxon>Pentapetalae</taxon>
        <taxon>asterids</taxon>
        <taxon>lamiids</taxon>
        <taxon>Lamiales</taxon>
        <taxon>Lamiaceae</taxon>
        <taxon>Nepetoideae</taxon>
        <taxon>Mentheae</taxon>
        <taxon>Salviinae</taxon>
        <taxon>Salvia</taxon>
        <taxon>Salvia subgen. Calosphace</taxon>
    </lineage>
</organism>
<dbReference type="GO" id="GO:0006355">
    <property type="term" value="P:regulation of DNA-templated transcription"/>
    <property type="evidence" value="ECO:0007669"/>
    <property type="project" value="UniProtKB-ARBA"/>
</dbReference>
<feature type="compositionally biased region" description="Polar residues" evidence="6">
    <location>
        <begin position="35"/>
        <end position="48"/>
    </location>
</feature>
<dbReference type="NCBIfam" id="TIGR01557">
    <property type="entry name" value="myb_SHAQKYF"/>
    <property type="match status" value="1"/>
</dbReference>
<dbReference type="PROSITE" id="PS51293">
    <property type="entry name" value="SANT"/>
    <property type="match status" value="1"/>
</dbReference>
<keyword evidence="2" id="KW-0805">Transcription regulation</keyword>
<name>A0ABD1HAZ3_SALDI</name>
<keyword evidence="4" id="KW-0804">Transcription</keyword>
<dbReference type="AlphaFoldDB" id="A0ABD1HAZ3"/>
<dbReference type="InterPro" id="IPR017930">
    <property type="entry name" value="Myb_dom"/>
</dbReference>
<dbReference type="PANTHER" id="PTHR44191">
    <property type="entry name" value="TRANSCRIPTION FACTOR KUA1"/>
    <property type="match status" value="1"/>
</dbReference>
<dbReference type="GO" id="GO:0003677">
    <property type="term" value="F:DNA binding"/>
    <property type="evidence" value="ECO:0007669"/>
    <property type="project" value="UniProtKB-KW"/>
</dbReference>
<dbReference type="InterPro" id="IPR052245">
    <property type="entry name" value="Plant_Stress_Dev_TF"/>
</dbReference>
<accession>A0ABD1HAZ3</accession>
<dbReference type="Pfam" id="PF00249">
    <property type="entry name" value="Myb_DNA-binding"/>
    <property type="match status" value="1"/>
</dbReference>
<evidence type="ECO:0000313" key="10">
    <source>
        <dbReference type="EMBL" id="KAL1553602.1"/>
    </source>
</evidence>
<dbReference type="CDD" id="cd00167">
    <property type="entry name" value="SANT"/>
    <property type="match status" value="1"/>
</dbReference>
<evidence type="ECO:0000256" key="5">
    <source>
        <dbReference type="ARBA" id="ARBA00023242"/>
    </source>
</evidence>
<evidence type="ECO:0000259" key="7">
    <source>
        <dbReference type="PROSITE" id="PS50090"/>
    </source>
</evidence>
<comment type="caution">
    <text evidence="10">The sequence shown here is derived from an EMBL/GenBank/DDBJ whole genome shotgun (WGS) entry which is preliminary data.</text>
</comment>